<dbReference type="Proteomes" id="UP000178911">
    <property type="component" value="Unassembled WGS sequence"/>
</dbReference>
<name>A0A1F8GHJ8_9BACT</name>
<reference evidence="2 3" key="1">
    <citation type="journal article" date="2016" name="Nat. Commun.">
        <title>Thousands of microbial genomes shed light on interconnected biogeochemical processes in an aquifer system.</title>
        <authorList>
            <person name="Anantharaman K."/>
            <person name="Brown C.T."/>
            <person name="Hug L.A."/>
            <person name="Sharon I."/>
            <person name="Castelle C.J."/>
            <person name="Probst A.J."/>
            <person name="Thomas B.C."/>
            <person name="Singh A."/>
            <person name="Wilkins M.J."/>
            <person name="Karaoz U."/>
            <person name="Brodie E.L."/>
            <person name="Williams K.H."/>
            <person name="Hubbard S.S."/>
            <person name="Banfield J.F."/>
        </authorList>
    </citation>
    <scope>NUCLEOTIDE SEQUENCE [LARGE SCALE GENOMIC DNA]</scope>
</reference>
<keyword evidence="1" id="KW-0812">Transmembrane</keyword>
<evidence type="ECO:0000313" key="2">
    <source>
        <dbReference type="EMBL" id="OGN23909.1"/>
    </source>
</evidence>
<organism evidence="2 3">
    <name type="scientific">Candidatus Yanofskybacteria bacterium RIFCSPLOWO2_01_FULL_43_22</name>
    <dbReference type="NCBI Taxonomy" id="1802695"/>
    <lineage>
        <taxon>Bacteria</taxon>
        <taxon>Candidatus Yanofskyibacteriota</taxon>
    </lineage>
</organism>
<dbReference type="STRING" id="1802695.A3A13_02365"/>
<dbReference type="EMBL" id="MGKJ01000014">
    <property type="protein sequence ID" value="OGN23909.1"/>
    <property type="molecule type" value="Genomic_DNA"/>
</dbReference>
<evidence type="ECO:0000256" key="1">
    <source>
        <dbReference type="SAM" id="Phobius"/>
    </source>
</evidence>
<sequence length="144" mass="16428">MNFKKLRNIFSNTLAVQIIFVVIIAGAIFVFERFSSKEDSVFKNVPKNETALLIDFDNMKRVFKGEVTEKMTVLDTLNASVAAGQIKIIYTVDQDNNTTVIEINDHVATDDKSFYFSVNERKIDTKDLNKIFVNPGDRITVRLE</sequence>
<evidence type="ECO:0000313" key="3">
    <source>
        <dbReference type="Proteomes" id="UP000178911"/>
    </source>
</evidence>
<proteinExistence type="predicted"/>
<comment type="caution">
    <text evidence="2">The sequence shown here is derived from an EMBL/GenBank/DDBJ whole genome shotgun (WGS) entry which is preliminary data.</text>
</comment>
<feature type="transmembrane region" description="Helical" evidence="1">
    <location>
        <begin position="12"/>
        <end position="31"/>
    </location>
</feature>
<keyword evidence="1" id="KW-1133">Transmembrane helix</keyword>
<accession>A0A1F8GHJ8</accession>
<dbReference type="AlphaFoldDB" id="A0A1F8GHJ8"/>
<keyword evidence="1" id="KW-0472">Membrane</keyword>
<gene>
    <name evidence="2" type="ORF">A3A13_02365</name>
</gene>
<protein>
    <submittedName>
        <fullName evidence="2">Uncharacterized protein</fullName>
    </submittedName>
</protein>